<dbReference type="InterPro" id="IPR046345">
    <property type="entry name" value="TraB_PrgY-like"/>
</dbReference>
<keyword evidence="1" id="KW-1133">Transmembrane helix</keyword>
<dbReference type="Proteomes" id="UP000317155">
    <property type="component" value="Unassembled WGS sequence"/>
</dbReference>
<dbReference type="EMBL" id="VJVV01000010">
    <property type="protein sequence ID" value="TRO79539.1"/>
    <property type="molecule type" value="Genomic_DNA"/>
</dbReference>
<dbReference type="PANTHER" id="PTHR21530:SF7">
    <property type="entry name" value="TRAB DOMAIN-CONTAINING PROTEIN"/>
    <property type="match status" value="1"/>
</dbReference>
<accession>A0A550J8H8</accession>
<dbReference type="NCBIfam" id="TIGR00261">
    <property type="entry name" value="traB"/>
    <property type="match status" value="1"/>
</dbReference>
<sequence length="391" mass="42676">METENTNAPLRIQLPDKEIILIGTAHISQASVDQVRQVIETEHPDAVCVELDAQRLQSLRNRNQWESLNVIQVIKKGQAPFLMANLALASYQKRMGLQTGVKPGAELAAAADLAEEKQIPVALVDRDIRTTLLRAWRKTGLWKKMNLLATLLAGIFEKTEIDEKELERLRQSDTLSSMLEEMGTILPSVKTILVDERDTYMAHHIRNTPGKKVVAVVGAAHLPGISRQLTENISDGTIAEISTIPEKPAASKIVPWLIPALVVLLFVGGFLFGDPEKIADAALAWILATGLLSALGSLLAFGHPLTILASFLGAPITTLHPAIGVGFITGIVQAFVAAPTVRDLERVPDDMTSVRGWWGNRMTRVLLVFFFSSFGASAGTLIAFGWLKDLF</sequence>
<dbReference type="PANTHER" id="PTHR21530">
    <property type="entry name" value="PHEROMONE SHUTDOWN PROTEIN"/>
    <property type="match status" value="1"/>
</dbReference>
<protein>
    <submittedName>
        <fullName evidence="2">TraB/GumN family protein</fullName>
    </submittedName>
</protein>
<feature type="transmembrane region" description="Helical" evidence="1">
    <location>
        <begin position="282"/>
        <end position="302"/>
    </location>
</feature>
<dbReference type="InterPro" id="IPR005230">
    <property type="entry name" value="TraB_bac"/>
</dbReference>
<feature type="transmembrane region" description="Helical" evidence="1">
    <location>
        <begin position="365"/>
        <end position="387"/>
    </location>
</feature>
<reference evidence="2 3" key="1">
    <citation type="submission" date="2019-07" db="EMBL/GenBank/DDBJ databases">
        <title>Insights of Desulfuromonas acetexigens electromicrobiology.</title>
        <authorList>
            <person name="Katuri K."/>
            <person name="Sapireddy V."/>
            <person name="Shaw D.R."/>
            <person name="Saikaly P."/>
        </authorList>
    </citation>
    <scope>NUCLEOTIDE SEQUENCE [LARGE SCALE GENOMIC DNA]</scope>
    <source>
        <strain evidence="2 3">2873</strain>
    </source>
</reference>
<keyword evidence="1" id="KW-0812">Transmembrane</keyword>
<feature type="transmembrane region" description="Helical" evidence="1">
    <location>
        <begin position="322"/>
        <end position="344"/>
    </location>
</feature>
<evidence type="ECO:0000313" key="2">
    <source>
        <dbReference type="EMBL" id="TRO79539.1"/>
    </source>
</evidence>
<dbReference type="RefSeq" id="WP_092053691.1">
    <property type="nucleotide sequence ID" value="NZ_FOJJ01000002.1"/>
</dbReference>
<feature type="transmembrane region" description="Helical" evidence="1">
    <location>
        <begin position="253"/>
        <end position="273"/>
    </location>
</feature>
<evidence type="ECO:0000313" key="3">
    <source>
        <dbReference type="Proteomes" id="UP000317155"/>
    </source>
</evidence>
<proteinExistence type="predicted"/>
<name>A0A550J8H8_9BACT</name>
<dbReference type="OrthoDB" id="9809330at2"/>
<keyword evidence="1" id="KW-0472">Membrane</keyword>
<dbReference type="CDD" id="cd14726">
    <property type="entry name" value="TraB_PrgY-like"/>
    <property type="match status" value="1"/>
</dbReference>
<dbReference type="AlphaFoldDB" id="A0A550J8H8"/>
<organism evidence="2 3">
    <name type="scientific">Trichloromonas acetexigens</name>
    <dbReference type="NCBI Taxonomy" id="38815"/>
    <lineage>
        <taxon>Bacteria</taxon>
        <taxon>Pseudomonadati</taxon>
        <taxon>Thermodesulfobacteriota</taxon>
        <taxon>Desulfuromonadia</taxon>
        <taxon>Desulfuromonadales</taxon>
        <taxon>Trichloromonadaceae</taxon>
        <taxon>Trichloromonas</taxon>
    </lineage>
</organism>
<dbReference type="Pfam" id="PF01963">
    <property type="entry name" value="TraB_PrgY_gumN"/>
    <property type="match status" value="1"/>
</dbReference>
<dbReference type="InterPro" id="IPR002816">
    <property type="entry name" value="TraB/PrgY/GumN_fam"/>
</dbReference>
<evidence type="ECO:0000256" key="1">
    <source>
        <dbReference type="SAM" id="Phobius"/>
    </source>
</evidence>
<comment type="caution">
    <text evidence="2">The sequence shown here is derived from an EMBL/GenBank/DDBJ whole genome shotgun (WGS) entry which is preliminary data.</text>
</comment>
<gene>
    <name evidence="2" type="ORF">FL622_13445</name>
</gene>
<keyword evidence="3" id="KW-1185">Reference proteome</keyword>